<keyword evidence="9" id="KW-1185">Reference proteome</keyword>
<feature type="transmembrane region" description="Helical" evidence="6">
    <location>
        <begin position="234"/>
        <end position="254"/>
    </location>
</feature>
<dbReference type="Proteomes" id="UP000091967">
    <property type="component" value="Unassembled WGS sequence"/>
</dbReference>
<feature type="transmembrane region" description="Helical" evidence="6">
    <location>
        <begin position="82"/>
        <end position="100"/>
    </location>
</feature>
<dbReference type="GO" id="GO:0016020">
    <property type="term" value="C:membrane"/>
    <property type="evidence" value="ECO:0007669"/>
    <property type="project" value="UniProtKB-SubCell"/>
</dbReference>
<evidence type="ECO:0000259" key="7">
    <source>
        <dbReference type="Pfam" id="PF00324"/>
    </source>
</evidence>
<feature type="transmembrane region" description="Helical" evidence="6">
    <location>
        <begin position="373"/>
        <end position="394"/>
    </location>
</feature>
<proteinExistence type="predicted"/>
<evidence type="ECO:0000256" key="4">
    <source>
        <dbReference type="ARBA" id="ARBA00023136"/>
    </source>
</evidence>
<comment type="subcellular location">
    <subcellularLocation>
        <location evidence="1">Membrane</location>
        <topology evidence="1">Multi-pass membrane protein</topology>
    </subcellularLocation>
</comment>
<dbReference type="EMBL" id="LYXU01000002">
    <property type="protein sequence ID" value="OBS24430.1"/>
    <property type="molecule type" value="Genomic_DNA"/>
</dbReference>
<keyword evidence="4 6" id="KW-0472">Membrane</keyword>
<dbReference type="STRING" id="36050.A0A1B8AVF1"/>
<dbReference type="GO" id="GO:0015171">
    <property type="term" value="F:amino acid transmembrane transporter activity"/>
    <property type="evidence" value="ECO:0007669"/>
    <property type="project" value="TreeGrafter"/>
</dbReference>
<evidence type="ECO:0000256" key="6">
    <source>
        <dbReference type="SAM" id="Phobius"/>
    </source>
</evidence>
<dbReference type="Gene3D" id="1.20.1740.10">
    <property type="entry name" value="Amino acid/polyamine transporter I"/>
    <property type="match status" value="1"/>
</dbReference>
<keyword evidence="2 6" id="KW-0812">Transmembrane</keyword>
<feature type="transmembrane region" description="Helical" evidence="6">
    <location>
        <begin position="192"/>
        <end position="213"/>
    </location>
</feature>
<feature type="domain" description="Amino acid permease/ SLC12A" evidence="7">
    <location>
        <begin position="52"/>
        <end position="506"/>
    </location>
</feature>
<dbReference type="OMA" id="AFAWFEY"/>
<dbReference type="PANTHER" id="PTHR43341:SF4">
    <property type="entry name" value="ARGININE PERMEASE CAN1-RELATED"/>
    <property type="match status" value="1"/>
</dbReference>
<feature type="transmembrane region" description="Helical" evidence="6">
    <location>
        <begin position="325"/>
        <end position="344"/>
    </location>
</feature>
<feature type="transmembrane region" description="Helical" evidence="6">
    <location>
        <begin position="274"/>
        <end position="294"/>
    </location>
</feature>
<dbReference type="InterPro" id="IPR004841">
    <property type="entry name" value="AA-permease/SLC12A_dom"/>
</dbReference>
<evidence type="ECO:0000256" key="5">
    <source>
        <dbReference type="SAM" id="MobiDB-lite"/>
    </source>
</evidence>
<feature type="transmembrane region" description="Helical" evidence="6">
    <location>
        <begin position="444"/>
        <end position="469"/>
    </location>
</feature>
<sequence length="549" mass="60001">MSEPKVLAHHGHAMTSDEEKRAGSGASRDSFQAAETVPISNDLHRTLSPRQIHIISLGSSVGSGLFIATGKALANGGPGTMFIAYLLVCTGVWANLQTLGEMTIAFPVSGNYIDYASRWVDPALAFGAGFAEWLGWTAVFAAEAEFFVVLVDYWAQGRVPHGALISIFLVICLIVFLLPNNAFAWLQCFGSLVKVALFVFVVIFSIVLFAGAGPDRDHEWGASWHNGQAFQNGFGGFASCALLAIWAVGDQVFVGVMVGEASSPRYSMGHASTLVPLRVGVMYMTCVVLIGLLITSDNPDLLGASGSAASPFVIAAKGIKGVPDLINVCIIIGILAIALESIYLPSRILRTMALQGLIPEKFSHCDERGRPRWALAFTSVVAVVMSYMSLNAGGTEALNWFVSITSASFFSNWAIIAFTSFFFHRALKAQGDEIFSQRYAWRSFAWPSSPVYLMLICVLLLVCLFYMAINPISGTGFTAYNFFQNLIGLLMIVVFTLGYKVLMRTKWQSAKTADLQTGRNELRPDEIEFLDSYYSRPWWQRLGTYLSLY</sequence>
<feature type="region of interest" description="Disordered" evidence="5">
    <location>
        <begin position="1"/>
        <end position="28"/>
    </location>
</feature>
<dbReference type="InterPro" id="IPR050524">
    <property type="entry name" value="APC_YAT"/>
</dbReference>
<feature type="transmembrane region" description="Helical" evidence="6">
    <location>
        <begin position="162"/>
        <end position="186"/>
    </location>
</feature>
<gene>
    <name evidence="8" type="ORF">FPOA_04973</name>
</gene>
<evidence type="ECO:0000313" key="9">
    <source>
        <dbReference type="Proteomes" id="UP000091967"/>
    </source>
</evidence>
<evidence type="ECO:0000256" key="3">
    <source>
        <dbReference type="ARBA" id="ARBA00022989"/>
    </source>
</evidence>
<evidence type="ECO:0000256" key="2">
    <source>
        <dbReference type="ARBA" id="ARBA00022692"/>
    </source>
</evidence>
<keyword evidence="3 6" id="KW-1133">Transmembrane helix</keyword>
<dbReference type="PANTHER" id="PTHR43341">
    <property type="entry name" value="AMINO ACID PERMEASE"/>
    <property type="match status" value="1"/>
</dbReference>
<protein>
    <recommendedName>
        <fullName evidence="7">Amino acid permease/ SLC12A domain-containing protein</fullName>
    </recommendedName>
</protein>
<accession>A0A1B8AVF1</accession>
<feature type="transmembrane region" description="Helical" evidence="6">
    <location>
        <begin position="481"/>
        <end position="502"/>
    </location>
</feature>
<comment type="caution">
    <text evidence="8">The sequence shown here is derived from an EMBL/GenBank/DDBJ whole genome shotgun (WGS) entry which is preliminary data.</text>
</comment>
<dbReference type="PIRSF" id="PIRSF006060">
    <property type="entry name" value="AA_transporter"/>
    <property type="match status" value="1"/>
</dbReference>
<reference evidence="8 9" key="1">
    <citation type="submission" date="2016-06" db="EMBL/GenBank/DDBJ databases">
        <title>Living apart together: crosstalk between the core and supernumerary genomes in a fungal plant pathogen.</title>
        <authorList>
            <person name="Vanheule A."/>
            <person name="Audenaert K."/>
            <person name="Warris S."/>
            <person name="Van De Geest H."/>
            <person name="Schijlen E."/>
            <person name="Hofte M."/>
            <person name="De Saeger S."/>
            <person name="Haesaert G."/>
            <person name="Waalwijk C."/>
            <person name="Van Der Lee T."/>
        </authorList>
    </citation>
    <scope>NUCLEOTIDE SEQUENCE [LARGE SCALE GENOMIC DNA]</scope>
    <source>
        <strain evidence="8 9">2516</strain>
    </source>
</reference>
<name>A0A1B8AVF1_FUSPO</name>
<evidence type="ECO:0000256" key="1">
    <source>
        <dbReference type="ARBA" id="ARBA00004141"/>
    </source>
</evidence>
<evidence type="ECO:0000313" key="8">
    <source>
        <dbReference type="EMBL" id="OBS24430.1"/>
    </source>
</evidence>
<dbReference type="AlphaFoldDB" id="A0A1B8AVF1"/>
<dbReference type="Pfam" id="PF00324">
    <property type="entry name" value="AA_permease"/>
    <property type="match status" value="1"/>
</dbReference>
<organism evidence="8 9">
    <name type="scientific">Fusarium poae</name>
    <dbReference type="NCBI Taxonomy" id="36050"/>
    <lineage>
        <taxon>Eukaryota</taxon>
        <taxon>Fungi</taxon>
        <taxon>Dikarya</taxon>
        <taxon>Ascomycota</taxon>
        <taxon>Pezizomycotina</taxon>
        <taxon>Sordariomycetes</taxon>
        <taxon>Hypocreomycetidae</taxon>
        <taxon>Hypocreales</taxon>
        <taxon>Nectriaceae</taxon>
        <taxon>Fusarium</taxon>
    </lineage>
</organism>
<feature type="transmembrane region" description="Helical" evidence="6">
    <location>
        <begin position="400"/>
        <end position="423"/>
    </location>
</feature>